<name>A0AAD4NKJ9_9BILA</name>
<feature type="compositionally biased region" description="Basic and acidic residues" evidence="1">
    <location>
        <begin position="75"/>
        <end position="86"/>
    </location>
</feature>
<evidence type="ECO:0000313" key="2">
    <source>
        <dbReference type="EMBL" id="KAI1728274.1"/>
    </source>
</evidence>
<dbReference type="Proteomes" id="UP001201812">
    <property type="component" value="Unassembled WGS sequence"/>
</dbReference>
<feature type="region of interest" description="Disordered" evidence="1">
    <location>
        <begin position="216"/>
        <end position="281"/>
    </location>
</feature>
<feature type="compositionally biased region" description="Basic and acidic residues" evidence="1">
    <location>
        <begin position="851"/>
        <end position="868"/>
    </location>
</feature>
<evidence type="ECO:0000256" key="1">
    <source>
        <dbReference type="SAM" id="MobiDB-lite"/>
    </source>
</evidence>
<comment type="caution">
    <text evidence="2">The sequence shown here is derived from an EMBL/GenBank/DDBJ whole genome shotgun (WGS) entry which is preliminary data.</text>
</comment>
<keyword evidence="3" id="KW-1185">Reference proteome</keyword>
<feature type="compositionally biased region" description="Acidic residues" evidence="1">
    <location>
        <begin position="263"/>
        <end position="281"/>
    </location>
</feature>
<evidence type="ECO:0000313" key="3">
    <source>
        <dbReference type="Proteomes" id="UP001201812"/>
    </source>
</evidence>
<feature type="region of interest" description="Disordered" evidence="1">
    <location>
        <begin position="843"/>
        <end position="868"/>
    </location>
</feature>
<gene>
    <name evidence="2" type="ORF">DdX_00441</name>
</gene>
<feature type="compositionally biased region" description="Basic and acidic residues" evidence="1">
    <location>
        <begin position="121"/>
        <end position="134"/>
    </location>
</feature>
<feature type="region of interest" description="Disordered" evidence="1">
    <location>
        <begin position="75"/>
        <end position="134"/>
    </location>
</feature>
<accession>A0AAD4NKJ9</accession>
<reference evidence="2" key="1">
    <citation type="submission" date="2022-01" db="EMBL/GenBank/DDBJ databases">
        <title>Genome Sequence Resource for Two Populations of Ditylenchus destructor, the Migratory Endoparasitic Phytonematode.</title>
        <authorList>
            <person name="Zhang H."/>
            <person name="Lin R."/>
            <person name="Xie B."/>
        </authorList>
    </citation>
    <scope>NUCLEOTIDE SEQUENCE</scope>
    <source>
        <strain evidence="2">BazhouSP</strain>
    </source>
</reference>
<protein>
    <submittedName>
        <fullName evidence="2">Uncharacterized protein</fullName>
    </submittedName>
</protein>
<dbReference type="EMBL" id="JAKKPZ010000001">
    <property type="protein sequence ID" value="KAI1728274.1"/>
    <property type="molecule type" value="Genomic_DNA"/>
</dbReference>
<sequence>MENHLRFYKGEKDTLCREGFAYSFVQELKNYSGWKKAYKCAKGCHCRARIWTTGEWEADANKRQYQRGISISHEHNHANEKSDKNGAAKTGNENATGGKIKQKKGQGKPLNRIENGIRTTEIQREAEPPKKVERPELADHLRFYRGENDSLCHEGFAYTFAQDLKNHSGWSKAYKCSKGCHCRSRIWTTGEWEQNTQKGFFQRGIFIAAEHNHEPEEVAKKNAGTEKQSADTAKQRADAEKQNVDDNVTDDNFDVLDDKDLFGDDDERESAEDDESTEEDVSAPILVSIGTQTKRRRTIAIGLSAEDMGEVAQQVTAYAREVAEQHGGSLLQYPRTRGKSLGGMMAHEKSEARPRKRDYIKKQIKIIKEKSKVFAAQGERPTQYVITATENGNTIFPILDKTIKENGQLVFLVDKPYFTTDSIQYAFVHGASKVLLPLTLVLETVRVGSALYKDLTNEKKELRNTASAVSSIAGGWVGGAAGGYGGGQTGAAIGGTLGAFFGGVGAVPGAAIGVVCGSLIGAIGGGILVSTAAEKLAETLTDQYYGVPAEDVEILTEGEYELIEEQNTSSSSPEPIKEPTTETIDVEETIDELNDKSASDGKEVTENSSKETFRETSEGDGPNSIWLKLPFLTLNDIFSSKAASNNCDSLSEIRNDTTNGSEKANEQRGIWQKLLGLNKDMVKKENVTTDEGPIGNHTEVTISDEENDMFNDKLKTTDESNGDIMDTLGNTEKCNIAVDVKSEKEEDVKIWQKIKVFQRNKEILDKANDSKMETIDVAEPGCECLVETADESVDKERIRISDTSDDIEGPNEFAPNAINENIAQGSRNILHKLKFLKPIKDLTDGTNNSDNRTRNKAIDTKHDHQEVNASIDELKKQSESVSGKTEIAKNQANDTTKWYI</sequence>
<feature type="compositionally biased region" description="Basic and acidic residues" evidence="1">
    <location>
        <begin position="593"/>
        <end position="617"/>
    </location>
</feature>
<dbReference type="AlphaFoldDB" id="A0AAD4NKJ9"/>
<organism evidence="2 3">
    <name type="scientific">Ditylenchus destructor</name>
    <dbReference type="NCBI Taxonomy" id="166010"/>
    <lineage>
        <taxon>Eukaryota</taxon>
        <taxon>Metazoa</taxon>
        <taxon>Ecdysozoa</taxon>
        <taxon>Nematoda</taxon>
        <taxon>Chromadorea</taxon>
        <taxon>Rhabditida</taxon>
        <taxon>Tylenchina</taxon>
        <taxon>Tylenchomorpha</taxon>
        <taxon>Sphaerularioidea</taxon>
        <taxon>Anguinidae</taxon>
        <taxon>Anguininae</taxon>
        <taxon>Ditylenchus</taxon>
    </lineage>
</organism>
<feature type="compositionally biased region" description="Basic and acidic residues" evidence="1">
    <location>
        <begin position="233"/>
        <end position="244"/>
    </location>
</feature>
<dbReference type="Gene3D" id="2.20.25.240">
    <property type="match status" value="1"/>
</dbReference>
<feature type="region of interest" description="Disordered" evidence="1">
    <location>
        <begin position="564"/>
        <end position="621"/>
    </location>
</feature>
<proteinExistence type="predicted"/>